<keyword evidence="2" id="KW-0732">Signal</keyword>
<keyword evidence="1" id="KW-0812">Transmembrane</keyword>
<gene>
    <name evidence="3" type="ORF">GCM10010124_10330</name>
</gene>
<evidence type="ECO:0000256" key="1">
    <source>
        <dbReference type="SAM" id="Phobius"/>
    </source>
</evidence>
<organism evidence="3 4">
    <name type="scientific">Pilimelia terevasa</name>
    <dbReference type="NCBI Taxonomy" id="53372"/>
    <lineage>
        <taxon>Bacteria</taxon>
        <taxon>Bacillati</taxon>
        <taxon>Actinomycetota</taxon>
        <taxon>Actinomycetes</taxon>
        <taxon>Micromonosporales</taxon>
        <taxon>Micromonosporaceae</taxon>
        <taxon>Pilimelia</taxon>
    </lineage>
</organism>
<evidence type="ECO:0000313" key="3">
    <source>
        <dbReference type="EMBL" id="GGK19659.1"/>
    </source>
</evidence>
<evidence type="ECO:0000313" key="4">
    <source>
        <dbReference type="Proteomes" id="UP000662200"/>
    </source>
</evidence>
<comment type="caution">
    <text evidence="3">The sequence shown here is derived from an EMBL/GenBank/DDBJ whole genome shotgun (WGS) entry which is preliminary data.</text>
</comment>
<sequence length="97" mass="9621">MMKRNALAALVLAATTALVPAQAVSAAPAGGGGLVNVVVKDILNGNETTILNNVAVGVAAAVCQIDLAVLTSQLDQHGKGDCPAKTAIDQVAYVVNA</sequence>
<feature type="transmembrane region" description="Helical" evidence="1">
    <location>
        <begin position="50"/>
        <end position="70"/>
    </location>
</feature>
<evidence type="ECO:0000256" key="2">
    <source>
        <dbReference type="SAM" id="SignalP"/>
    </source>
</evidence>
<name>A0A8J3BJN9_9ACTN</name>
<proteinExistence type="predicted"/>
<dbReference type="AlphaFoldDB" id="A0A8J3BJN9"/>
<dbReference type="RefSeq" id="WP_189112995.1">
    <property type="nucleotide sequence ID" value="NZ_BMQC01000002.1"/>
</dbReference>
<protein>
    <submittedName>
        <fullName evidence="3">Uncharacterized protein</fullName>
    </submittedName>
</protein>
<reference evidence="3" key="2">
    <citation type="submission" date="2020-09" db="EMBL/GenBank/DDBJ databases">
        <authorList>
            <person name="Sun Q."/>
            <person name="Ohkuma M."/>
        </authorList>
    </citation>
    <scope>NUCLEOTIDE SEQUENCE</scope>
    <source>
        <strain evidence="3">JCM 3091</strain>
    </source>
</reference>
<keyword evidence="1" id="KW-1133">Transmembrane helix</keyword>
<keyword evidence="4" id="KW-1185">Reference proteome</keyword>
<keyword evidence="1" id="KW-0472">Membrane</keyword>
<dbReference type="Proteomes" id="UP000662200">
    <property type="component" value="Unassembled WGS sequence"/>
</dbReference>
<reference evidence="3" key="1">
    <citation type="journal article" date="2014" name="Int. J. Syst. Evol. Microbiol.">
        <title>Complete genome sequence of Corynebacterium casei LMG S-19264T (=DSM 44701T), isolated from a smear-ripened cheese.</title>
        <authorList>
            <consortium name="US DOE Joint Genome Institute (JGI-PGF)"/>
            <person name="Walter F."/>
            <person name="Albersmeier A."/>
            <person name="Kalinowski J."/>
            <person name="Ruckert C."/>
        </authorList>
    </citation>
    <scope>NUCLEOTIDE SEQUENCE</scope>
    <source>
        <strain evidence="3">JCM 3091</strain>
    </source>
</reference>
<accession>A0A8J3BJN9</accession>
<feature type="signal peptide" evidence="2">
    <location>
        <begin position="1"/>
        <end position="23"/>
    </location>
</feature>
<dbReference type="EMBL" id="BMQC01000002">
    <property type="protein sequence ID" value="GGK19659.1"/>
    <property type="molecule type" value="Genomic_DNA"/>
</dbReference>
<feature type="chain" id="PRO_5039321568" evidence="2">
    <location>
        <begin position="24"/>
        <end position="97"/>
    </location>
</feature>